<dbReference type="Proteomes" id="UP000029867">
    <property type="component" value="Unassembled WGS sequence"/>
</dbReference>
<dbReference type="InterPro" id="IPR036714">
    <property type="entry name" value="SDH_sf"/>
</dbReference>
<evidence type="ECO:0000256" key="2">
    <source>
        <dbReference type="ARBA" id="ARBA00023128"/>
    </source>
</evidence>
<dbReference type="KEGG" id="pkz:C5L36_0A01010"/>
<dbReference type="VEuPathDB" id="FungiDB:C5L36_0A01010"/>
<keyword evidence="3 4" id="KW-0143">Chaperone</keyword>
<evidence type="ECO:0000313" key="7">
    <source>
        <dbReference type="Proteomes" id="UP000029867"/>
    </source>
</evidence>
<protein>
    <recommendedName>
        <fullName evidence="4">Succinate dehydrogenase assembly factor 2, mitochondrial</fullName>
        <shortName evidence="4">SDH assembly factor 2</shortName>
        <shortName evidence="4">SDHAF2</shortName>
    </recommendedName>
</protein>
<dbReference type="GeneID" id="40381203"/>
<dbReference type="RefSeq" id="XP_029318970.1">
    <property type="nucleotide sequence ID" value="XM_029463110.1"/>
</dbReference>
<dbReference type="Proteomes" id="UP000249293">
    <property type="component" value="Chromosome 1"/>
</dbReference>
<name>A0A099P7F4_PICKU</name>
<dbReference type="GO" id="GO:0034553">
    <property type="term" value="P:mitochondrial respiratory chain complex II assembly"/>
    <property type="evidence" value="ECO:0007669"/>
    <property type="project" value="TreeGrafter"/>
</dbReference>
<dbReference type="SUPFAM" id="SSF109910">
    <property type="entry name" value="YgfY-like"/>
    <property type="match status" value="1"/>
</dbReference>
<sequence length="166" mass="19677">MFRSTARRALHISRPLFIAKPKADSVPIDKTAAPQGYLQGKPVKNYYVDEETNEIVIKVQPLKREGESLETMRKRLTYQSRKRGILETDLLMSRFAKKYLSSFDRGMLEEYDKLLDELDWDIYYWATENYKITPLPDKWKDSKVLKLIQQESRNEKKEILRMPSLN</sequence>
<dbReference type="Gene3D" id="1.10.150.250">
    <property type="entry name" value="Flavinator of succinate dehydrogenase"/>
    <property type="match status" value="1"/>
</dbReference>
<reference evidence="6" key="2">
    <citation type="submission" date="2014-08" db="EMBL/GenBank/DDBJ databases">
        <title>Exploiting Issatchenkia orientalis SD108 for Succinic Acid Production.</title>
        <authorList>
            <person name="Xiao H."/>
            <person name="Shao Z."/>
            <person name="Jiang Y."/>
            <person name="Dole S."/>
            <person name="Zhao H."/>
        </authorList>
    </citation>
    <scope>NUCLEOTIDE SEQUENCE [LARGE SCALE GENOMIC DNA]</scope>
    <source>
        <strain evidence="6">SD108</strain>
    </source>
</reference>
<dbReference type="FunFam" id="1.10.150.250:FF:000002">
    <property type="entry name" value="Succinate dehydrogenase assembly factor 2, mitochondrial"/>
    <property type="match status" value="1"/>
</dbReference>
<dbReference type="eggNOG" id="KOG3326">
    <property type="taxonomic scope" value="Eukaryota"/>
</dbReference>
<dbReference type="GO" id="GO:0005759">
    <property type="term" value="C:mitochondrial matrix"/>
    <property type="evidence" value="ECO:0007669"/>
    <property type="project" value="UniProtKB-SubCell"/>
</dbReference>
<evidence type="ECO:0000313" key="6">
    <source>
        <dbReference type="EMBL" id="KGK39961.1"/>
    </source>
</evidence>
<dbReference type="PANTHER" id="PTHR12469">
    <property type="entry name" value="PROTEIN EMI5 HOMOLOG, MITOCHONDRIAL"/>
    <property type="match status" value="1"/>
</dbReference>
<evidence type="ECO:0000256" key="4">
    <source>
        <dbReference type="HAMAP-Rule" id="MF_03057"/>
    </source>
</evidence>
<keyword evidence="2 4" id="KW-0496">Mitochondrion</keyword>
<proteinExistence type="inferred from homology"/>
<dbReference type="GO" id="GO:0006099">
    <property type="term" value="P:tricarboxylic acid cycle"/>
    <property type="evidence" value="ECO:0007669"/>
    <property type="project" value="TreeGrafter"/>
</dbReference>
<evidence type="ECO:0000313" key="8">
    <source>
        <dbReference type="Proteomes" id="UP000249293"/>
    </source>
</evidence>
<comment type="similarity">
    <text evidence="4">Belongs to the SDHAF2 family.</text>
</comment>
<gene>
    <name evidence="5" type="ORF">C5L36_0A01010</name>
    <name evidence="6" type="ORF">JL09_g971</name>
</gene>
<dbReference type="OrthoDB" id="284292at2759"/>
<dbReference type="Pfam" id="PF03937">
    <property type="entry name" value="Sdh5"/>
    <property type="match status" value="1"/>
</dbReference>
<dbReference type="HAMAP" id="MF_03057">
    <property type="entry name" value="SDHAF2"/>
    <property type="match status" value="1"/>
</dbReference>
<dbReference type="AlphaFoldDB" id="A0A099P7F4"/>
<evidence type="ECO:0000256" key="3">
    <source>
        <dbReference type="ARBA" id="ARBA00023186"/>
    </source>
</evidence>
<organism evidence="6 7">
    <name type="scientific">Pichia kudriavzevii</name>
    <name type="common">Yeast</name>
    <name type="synonym">Issatchenkia orientalis</name>
    <dbReference type="NCBI Taxonomy" id="4909"/>
    <lineage>
        <taxon>Eukaryota</taxon>
        <taxon>Fungi</taxon>
        <taxon>Dikarya</taxon>
        <taxon>Ascomycota</taxon>
        <taxon>Saccharomycotina</taxon>
        <taxon>Pichiomycetes</taxon>
        <taxon>Pichiales</taxon>
        <taxon>Pichiaceae</taxon>
        <taxon>Pichia</taxon>
    </lineage>
</organism>
<reference evidence="7" key="1">
    <citation type="journal article" date="2014" name="Microb. Cell Fact.">
        <title>Exploiting Issatchenkia orientalis SD108 for succinic acid production.</title>
        <authorList>
            <person name="Xiao H."/>
            <person name="Shao Z."/>
            <person name="Jiang Y."/>
            <person name="Dole S."/>
            <person name="Zhao H."/>
        </authorList>
    </citation>
    <scope>NUCLEOTIDE SEQUENCE [LARGE SCALE GENOMIC DNA]</scope>
    <source>
        <strain evidence="7">SD108</strain>
    </source>
</reference>
<dbReference type="PANTHER" id="PTHR12469:SF2">
    <property type="entry name" value="SUCCINATE DEHYDROGENASE ASSEMBLY FACTOR 2, MITOCHONDRIAL"/>
    <property type="match status" value="1"/>
</dbReference>
<dbReference type="STRING" id="4909.A0A099P7F4"/>
<comment type="subunit">
    <text evidence="4">Interacts with the flavoprotein subunit within the SDH catalytic dimer.</text>
</comment>
<dbReference type="GO" id="GO:0006121">
    <property type="term" value="P:mitochondrial electron transport, succinate to ubiquinone"/>
    <property type="evidence" value="ECO:0007669"/>
    <property type="project" value="UniProtKB-UniRule"/>
</dbReference>
<dbReference type="EMBL" id="JQFK01000005">
    <property type="protein sequence ID" value="KGK39961.1"/>
    <property type="molecule type" value="Genomic_DNA"/>
</dbReference>
<accession>A0A099P7F4</accession>
<evidence type="ECO:0000256" key="1">
    <source>
        <dbReference type="ARBA" id="ARBA00004305"/>
    </source>
</evidence>
<dbReference type="InterPro" id="IPR028882">
    <property type="entry name" value="SDHAF2"/>
</dbReference>
<evidence type="ECO:0000313" key="5">
    <source>
        <dbReference type="EMBL" id="AWU73493.1"/>
    </source>
</evidence>
<dbReference type="InterPro" id="IPR005631">
    <property type="entry name" value="SDH"/>
</dbReference>
<reference evidence="5 8" key="3">
    <citation type="submission" date="2018-06" db="EMBL/GenBank/DDBJ databases">
        <title>Population genomics shows no distinction between pathogenic Candida krusei and environmental Pichia kudriavzevii: One species, four names.</title>
        <authorList>
            <person name="Douglass A.P."/>
            <person name="Offei B."/>
            <person name="Braun-Galleani S."/>
            <person name="Coughlan A.Y."/>
            <person name="Martos A."/>
            <person name="Ortiz-Merino R.A."/>
            <person name="Byrne K.P."/>
            <person name="Wolfe K.H."/>
        </authorList>
    </citation>
    <scope>NUCLEOTIDE SEQUENCE [LARGE SCALE GENOMIC DNA]</scope>
    <source>
        <strain evidence="5 8">CBS573</strain>
    </source>
</reference>
<comment type="subcellular location">
    <subcellularLocation>
        <location evidence="1 4">Mitochondrion matrix</location>
    </subcellularLocation>
</comment>
<dbReference type="HOGENOM" id="CLU_103054_0_1_1"/>
<dbReference type="EMBL" id="CP028773">
    <property type="protein sequence ID" value="AWU73493.1"/>
    <property type="molecule type" value="Genomic_DNA"/>
</dbReference>
<keyword evidence="8" id="KW-1185">Reference proteome</keyword>
<comment type="function">
    <text evidence="4">Plays an essential role in the assembly of succinate dehydrogenase (SDH), an enzyme complex (also referred to as respiratory complex II) that is a component of both the tricarboxylic acid (TCA) cycle and the mitochondrial electron transport chain, and which couples the oxidation of succinate to fumarate with the reduction of ubiquinone (coenzyme Q) to ubiquinol. Required for flavinylation (covalent attachment of FAD) of the flavoprotein subunit of the SDH catalytic dimer.</text>
</comment>